<dbReference type="Proteomes" id="UP001148018">
    <property type="component" value="Unassembled WGS sequence"/>
</dbReference>
<gene>
    <name evidence="2" type="ORF">NHX12_031217</name>
</gene>
<comment type="caution">
    <text evidence="2">The sequence shown here is derived from an EMBL/GenBank/DDBJ whole genome shotgun (WGS) entry which is preliminary data.</text>
</comment>
<dbReference type="AlphaFoldDB" id="A0A9Q0E4V0"/>
<name>A0A9Q0E4V0_9TELE</name>
<organism evidence="2 3">
    <name type="scientific">Muraenolepis orangiensis</name>
    <name type="common">Patagonian moray cod</name>
    <dbReference type="NCBI Taxonomy" id="630683"/>
    <lineage>
        <taxon>Eukaryota</taxon>
        <taxon>Metazoa</taxon>
        <taxon>Chordata</taxon>
        <taxon>Craniata</taxon>
        <taxon>Vertebrata</taxon>
        <taxon>Euteleostomi</taxon>
        <taxon>Actinopterygii</taxon>
        <taxon>Neopterygii</taxon>
        <taxon>Teleostei</taxon>
        <taxon>Neoteleostei</taxon>
        <taxon>Acanthomorphata</taxon>
        <taxon>Zeiogadaria</taxon>
        <taxon>Gadariae</taxon>
        <taxon>Gadiformes</taxon>
        <taxon>Muraenolepidoidei</taxon>
        <taxon>Muraenolepididae</taxon>
        <taxon>Muraenolepis</taxon>
    </lineage>
</organism>
<reference evidence="2" key="1">
    <citation type="submission" date="2022-07" db="EMBL/GenBank/DDBJ databases">
        <title>Chromosome-level genome of Muraenolepis orangiensis.</title>
        <authorList>
            <person name="Kim J."/>
        </authorList>
    </citation>
    <scope>NUCLEOTIDE SEQUENCE</scope>
    <source>
        <strain evidence="2">KU_S4_2022</strain>
        <tissue evidence="2">Muscle</tissue>
    </source>
</reference>
<accession>A0A9Q0E4V0</accession>
<protein>
    <submittedName>
        <fullName evidence="2">Uncharacterized protein</fullName>
    </submittedName>
</protein>
<dbReference type="EMBL" id="JANIIK010000047">
    <property type="protein sequence ID" value="KAJ3600231.1"/>
    <property type="molecule type" value="Genomic_DNA"/>
</dbReference>
<keyword evidence="3" id="KW-1185">Reference proteome</keyword>
<evidence type="ECO:0000313" key="2">
    <source>
        <dbReference type="EMBL" id="KAJ3600231.1"/>
    </source>
</evidence>
<evidence type="ECO:0000256" key="1">
    <source>
        <dbReference type="SAM" id="MobiDB-lite"/>
    </source>
</evidence>
<sequence length="73" mass="7593">MNMSRCTSANVNTKAWWSELLVRDHLVLGHGGLEPPGGTRRSRGTSPPGVLSERPPKTGGLGPPDPEAPGPGP</sequence>
<proteinExistence type="predicted"/>
<feature type="compositionally biased region" description="Pro residues" evidence="1">
    <location>
        <begin position="63"/>
        <end position="73"/>
    </location>
</feature>
<evidence type="ECO:0000313" key="3">
    <source>
        <dbReference type="Proteomes" id="UP001148018"/>
    </source>
</evidence>
<feature type="region of interest" description="Disordered" evidence="1">
    <location>
        <begin position="28"/>
        <end position="73"/>
    </location>
</feature>